<comment type="cofactor">
    <cofactor evidence="7">
        <name>Mg(2+)</name>
        <dbReference type="ChEBI" id="CHEBI:18420"/>
    </cofactor>
</comment>
<feature type="transmembrane region" description="Helical" evidence="7">
    <location>
        <begin position="428"/>
        <end position="450"/>
    </location>
</feature>
<dbReference type="InterPro" id="IPR050321">
    <property type="entry name" value="Glycosyltr_2/OpgH_subfam"/>
</dbReference>
<dbReference type="AlphaFoldDB" id="A0A2W4EFG7"/>
<feature type="transmembrane region" description="Helical" evidence="7">
    <location>
        <begin position="396"/>
        <end position="422"/>
    </location>
</feature>
<dbReference type="PANTHER" id="PTHR43867:SF2">
    <property type="entry name" value="CELLULOSE SYNTHASE CATALYTIC SUBUNIT A [UDP-FORMING]"/>
    <property type="match status" value="1"/>
</dbReference>
<evidence type="ECO:0000256" key="3">
    <source>
        <dbReference type="ARBA" id="ARBA00022679"/>
    </source>
</evidence>
<keyword evidence="7" id="KW-0997">Cell inner membrane</keyword>
<evidence type="ECO:0000256" key="2">
    <source>
        <dbReference type="ARBA" id="ARBA00022676"/>
    </source>
</evidence>
<dbReference type="NCBIfam" id="TIGR03030">
    <property type="entry name" value="CelA"/>
    <property type="match status" value="1"/>
</dbReference>
<accession>A0A2W4EFG7</accession>
<keyword evidence="6 7" id="KW-0472">Membrane</keyword>
<dbReference type="UniPathway" id="UPA00694"/>
<dbReference type="EC" id="2.4.1.12" evidence="7"/>
<dbReference type="Proteomes" id="UP000248925">
    <property type="component" value="Unassembled WGS sequence"/>
</dbReference>
<dbReference type="Pfam" id="PF13641">
    <property type="entry name" value="Glyco_tranf_2_3"/>
    <property type="match status" value="1"/>
</dbReference>
<dbReference type="InterPro" id="IPR029044">
    <property type="entry name" value="Nucleotide-diphossugar_trans"/>
</dbReference>
<evidence type="ECO:0000256" key="4">
    <source>
        <dbReference type="ARBA" id="ARBA00022692"/>
    </source>
</evidence>
<protein>
    <recommendedName>
        <fullName evidence="7">Cellulose synthase catalytic subunit [UDP-forming]</fullName>
        <ecNumber evidence="7">2.4.1.12</ecNumber>
    </recommendedName>
</protein>
<dbReference type="PRINTS" id="PR01439">
    <property type="entry name" value="CELLSNTHASEA"/>
</dbReference>
<evidence type="ECO:0000256" key="7">
    <source>
        <dbReference type="RuleBase" id="RU365020"/>
    </source>
</evidence>
<keyword evidence="9" id="KW-1185">Reference proteome</keyword>
<reference evidence="8 9" key="1">
    <citation type="journal article" date="2018" name="Sci. Rep.">
        <title>Rhizobium tumorigenes sp. nov., a novel plant tumorigenic bacterium isolated from cane gall tumors on thornless blackberry.</title>
        <authorList>
            <person name="Kuzmanovi N."/>
            <person name="Smalla K."/>
            <person name="Gronow S."/>
            <person name="PuBawska J."/>
        </authorList>
    </citation>
    <scope>NUCLEOTIDE SEQUENCE [LARGE SCALE GENOMIC DNA]</scope>
    <source>
        <strain evidence="8 9">CCBAU 85046</strain>
    </source>
</reference>
<dbReference type="InterPro" id="IPR003919">
    <property type="entry name" value="Cell_synth_A"/>
</dbReference>
<keyword evidence="7" id="KW-0973">c-di-GMP</keyword>
<dbReference type="GO" id="GO:0035438">
    <property type="term" value="F:cyclic-di-GMP binding"/>
    <property type="evidence" value="ECO:0007669"/>
    <property type="project" value="InterPro"/>
</dbReference>
<feature type="transmembrane region" description="Helical" evidence="7">
    <location>
        <begin position="540"/>
        <end position="561"/>
    </location>
</feature>
<sequence length="746" mass="82250">MSKKFSFVIWALSSALAAFLITQPLGNSVQIVLSVFVIGILAMISILRLDGIWRHVFLALGTVVVLRYAYWRTTSTLPPIDDLYSFIPGILLYAVEMYCIAMLAANLFVVSDPYERPPAPRLKDEDCPTVDVFVPSYNESSDILALTLSSAKAMHYPKDKLNIFLLDDGGTDQKRNSPNPEVSEAAHKRATELKDLCADLGVTYMTRAENAHAKAGNLNNGLMRTDGELVVVFDADHAPERNFLQETIGYFSENEKLFLVQTPHFFSNPDPIEHNLGTFTHMPSENEMFYGKIQKGLDRWNAAFFCGSAAVLRREALDEVGGFSGVTITEDCETALELHSRGWHSAYVDKPLISGLQPETFSSFIGQRSRWCQGMIQILLLKNPLFKAGLTLPQRICYLSTAMFWFFPVYCAVFFCAPLLFILFNMKFFVASSGDFLAYSVTYLVVTELIRNHLYGKVRWPWVSELYSYTQSVYLLRAVVSVIAHPRRPTFNVTAKGMSTRGDRLSELSLPYFLIFAVLGLTLFVAAYRYSTEPEISGQLLIVGGWNCLNLIIAGAALGVVTERRNDVAGIQLPSSASVQLTFGETVLSGTVIEASSAGARVMLARNAGTALRKGDYGRLSLTSPSSNLIVSSMPITISAQATGENTPTVLKFDPEAHHYPIISELMFRDLDQVRALRAKRQKRVSMIGSSLTFIKWAISCPIAALGLAMSGGSSDGDVKQQKISQPANSNEVPLLVSVNAKGGVL</sequence>
<feature type="transmembrane region" description="Helical" evidence="7">
    <location>
        <begin position="27"/>
        <end position="47"/>
    </location>
</feature>
<evidence type="ECO:0000256" key="5">
    <source>
        <dbReference type="ARBA" id="ARBA00022989"/>
    </source>
</evidence>
<evidence type="ECO:0000313" key="9">
    <source>
        <dbReference type="Proteomes" id="UP000248925"/>
    </source>
</evidence>
<comment type="catalytic activity">
    <reaction evidence="7">
        <text>[(1-&gt;4)-beta-D-glucosyl](n) + UDP-alpha-D-glucose = [(1-&gt;4)-beta-D-glucosyl](n+1) + UDP + H(+)</text>
        <dbReference type="Rhea" id="RHEA:19929"/>
        <dbReference type="Rhea" id="RHEA-COMP:10033"/>
        <dbReference type="Rhea" id="RHEA-COMP:10034"/>
        <dbReference type="ChEBI" id="CHEBI:15378"/>
        <dbReference type="ChEBI" id="CHEBI:18246"/>
        <dbReference type="ChEBI" id="CHEBI:58223"/>
        <dbReference type="ChEBI" id="CHEBI:58885"/>
        <dbReference type="EC" id="2.4.1.12"/>
    </reaction>
</comment>
<evidence type="ECO:0000313" key="8">
    <source>
        <dbReference type="EMBL" id="PZM09980.1"/>
    </source>
</evidence>
<evidence type="ECO:0000256" key="1">
    <source>
        <dbReference type="ARBA" id="ARBA00004141"/>
    </source>
</evidence>
<keyword evidence="3 7" id="KW-0808">Transferase</keyword>
<dbReference type="GO" id="GO:0005886">
    <property type="term" value="C:plasma membrane"/>
    <property type="evidence" value="ECO:0007669"/>
    <property type="project" value="UniProtKB-SubCell"/>
</dbReference>
<dbReference type="GO" id="GO:0016760">
    <property type="term" value="F:cellulose synthase (UDP-forming) activity"/>
    <property type="evidence" value="ECO:0007669"/>
    <property type="project" value="UniProtKB-EC"/>
</dbReference>
<gene>
    <name evidence="8" type="primary">bcsA</name>
    <name evidence="8" type="ORF">CPY51_24300</name>
</gene>
<dbReference type="Gene3D" id="3.90.550.10">
    <property type="entry name" value="Spore Coat Polysaccharide Biosynthesis Protein SpsA, Chain A"/>
    <property type="match status" value="1"/>
</dbReference>
<dbReference type="EMBL" id="PCDP01000056">
    <property type="protein sequence ID" value="PZM09980.1"/>
    <property type="molecule type" value="Genomic_DNA"/>
</dbReference>
<proteinExistence type="predicted"/>
<comment type="subcellular location">
    <subcellularLocation>
        <location evidence="7">Cell inner membrane</location>
    </subcellularLocation>
    <subcellularLocation>
        <location evidence="1">Membrane</location>
        <topology evidence="1">Multi-pass membrane protein</topology>
    </subcellularLocation>
</comment>
<feature type="transmembrane region" description="Helical" evidence="7">
    <location>
        <begin position="685"/>
        <end position="710"/>
    </location>
</feature>
<comment type="function">
    <text evidence="7">Catalytic subunit of cellulose synthase. It polymerizes uridine 5'-diphosphate glucose to cellulose.</text>
</comment>
<keyword evidence="7" id="KW-1003">Cell membrane</keyword>
<name>A0A2W4EFG7_9HYPH</name>
<dbReference type="GO" id="GO:0006011">
    <property type="term" value="P:UDP-alpha-D-glucose metabolic process"/>
    <property type="evidence" value="ECO:0007669"/>
    <property type="project" value="InterPro"/>
</dbReference>
<keyword evidence="4 7" id="KW-0812">Transmembrane</keyword>
<dbReference type="RefSeq" id="WP_111162807.1">
    <property type="nucleotide sequence ID" value="NZ_PCDP01000056.1"/>
</dbReference>
<dbReference type="PANTHER" id="PTHR43867">
    <property type="entry name" value="CELLULOSE SYNTHASE CATALYTIC SUBUNIT A [UDP-FORMING]"/>
    <property type="match status" value="1"/>
</dbReference>
<dbReference type="OrthoDB" id="9806824at2"/>
<evidence type="ECO:0000256" key="6">
    <source>
        <dbReference type="ARBA" id="ARBA00023136"/>
    </source>
</evidence>
<dbReference type="GO" id="GO:0030244">
    <property type="term" value="P:cellulose biosynthetic process"/>
    <property type="evidence" value="ECO:0007669"/>
    <property type="project" value="UniProtKB-KW"/>
</dbReference>
<keyword evidence="5 7" id="KW-1133">Transmembrane helix</keyword>
<dbReference type="SUPFAM" id="SSF53448">
    <property type="entry name" value="Nucleotide-diphospho-sugar transferases"/>
    <property type="match status" value="1"/>
</dbReference>
<comment type="caution">
    <text evidence="8">The sequence shown here is derived from an EMBL/GenBank/DDBJ whole genome shotgun (WGS) entry which is preliminary data.</text>
</comment>
<comment type="pathway">
    <text evidence="7">Glycan metabolism; bacterial cellulose biosynthesis.</text>
</comment>
<organism evidence="8 9">
    <name type="scientific">Rhizobium tubonense</name>
    <dbReference type="NCBI Taxonomy" id="484088"/>
    <lineage>
        <taxon>Bacteria</taxon>
        <taxon>Pseudomonadati</taxon>
        <taxon>Pseudomonadota</taxon>
        <taxon>Alphaproteobacteria</taxon>
        <taxon>Hyphomicrobiales</taxon>
        <taxon>Rhizobiaceae</taxon>
        <taxon>Rhizobium/Agrobacterium group</taxon>
        <taxon>Rhizobium</taxon>
    </lineage>
</organism>
<feature type="transmembrane region" description="Helical" evidence="7">
    <location>
        <begin position="90"/>
        <end position="111"/>
    </location>
</feature>
<feature type="transmembrane region" description="Helical" evidence="7">
    <location>
        <begin position="508"/>
        <end position="528"/>
    </location>
</feature>
<feature type="transmembrane region" description="Helical" evidence="7">
    <location>
        <begin position="52"/>
        <end position="70"/>
    </location>
</feature>
<keyword evidence="2 7" id="KW-0328">Glycosyltransferase</keyword>
<keyword evidence="7" id="KW-0135">Cellulose biosynthesis</keyword>
<dbReference type="CDD" id="cd06421">
    <property type="entry name" value="CESA_CelA_like"/>
    <property type="match status" value="1"/>
</dbReference>